<dbReference type="Gene3D" id="3.40.33.10">
    <property type="entry name" value="CAP"/>
    <property type="match status" value="1"/>
</dbReference>
<dbReference type="PRINTS" id="PR00837">
    <property type="entry name" value="V5TPXLIKE"/>
</dbReference>
<gene>
    <name evidence="4" type="ORF">Vafri_20710</name>
</gene>
<organism evidence="4 5">
    <name type="scientific">Volvox africanus</name>
    <dbReference type="NCBI Taxonomy" id="51714"/>
    <lineage>
        <taxon>Eukaryota</taxon>
        <taxon>Viridiplantae</taxon>
        <taxon>Chlorophyta</taxon>
        <taxon>core chlorophytes</taxon>
        <taxon>Chlorophyceae</taxon>
        <taxon>CS clade</taxon>
        <taxon>Chlamydomonadales</taxon>
        <taxon>Volvocaceae</taxon>
        <taxon>Volvox</taxon>
    </lineage>
</organism>
<sequence>MAHLGIFSVLPILIMMLTLTQVMAEESLNHRAIRFGGRRIITGNEQLDSPIAPDSPAAATQQPSFPQLSPRVKRPPSPRFAKLSPRPPPPPLLPPPLASPPPSPLPPPPLPPPPPPPLAPEPLAFIKPRSSPPRPSQSTRPAPRLVSSPPAPEEGTSSDYELGGTSCPDAEFVLARHNVYRGRHQARPLRWSVILAESATAYAQQLARQGCPLTHSPDNDIGENLLVSQRVPKPDNTCGMAAQAWYGEVQDYEFNTSRPFRDNWPKGIGHFTQMIWRNTMYLGCGVAVADQNYEIMPGRMARGGCKIIVCHYKTPGNTPNDAAFRDNVQRDTTPVSERARMAATYRIEDEPGVVWEQLIM</sequence>
<evidence type="ECO:0000256" key="1">
    <source>
        <dbReference type="SAM" id="MobiDB-lite"/>
    </source>
</evidence>
<dbReference type="InterPro" id="IPR035940">
    <property type="entry name" value="CAP_sf"/>
</dbReference>
<dbReference type="InterPro" id="IPR001283">
    <property type="entry name" value="CRISP-related"/>
</dbReference>
<keyword evidence="2" id="KW-0732">Signal</keyword>
<dbReference type="InterPro" id="IPR014044">
    <property type="entry name" value="CAP_dom"/>
</dbReference>
<evidence type="ECO:0000313" key="4">
    <source>
        <dbReference type="EMBL" id="GIL67279.1"/>
    </source>
</evidence>
<feature type="compositionally biased region" description="Low complexity" evidence="1">
    <location>
        <begin position="48"/>
        <end position="59"/>
    </location>
</feature>
<evidence type="ECO:0000313" key="5">
    <source>
        <dbReference type="Proteomes" id="UP000747399"/>
    </source>
</evidence>
<dbReference type="SUPFAM" id="SSF55797">
    <property type="entry name" value="PR-1-like"/>
    <property type="match status" value="1"/>
</dbReference>
<feature type="chain" id="PRO_5035204661" description="SCP domain-containing protein" evidence="2">
    <location>
        <begin position="25"/>
        <end position="360"/>
    </location>
</feature>
<dbReference type="AlphaFoldDB" id="A0A8J4F9U3"/>
<feature type="region of interest" description="Disordered" evidence="1">
    <location>
        <begin position="45"/>
        <end position="164"/>
    </location>
</feature>
<dbReference type="EMBL" id="BNCO01000096">
    <property type="protein sequence ID" value="GIL67279.1"/>
    <property type="molecule type" value="Genomic_DNA"/>
</dbReference>
<dbReference type="InterPro" id="IPR018244">
    <property type="entry name" value="Allrgn_V5/Tpx1_CS"/>
</dbReference>
<dbReference type="SMART" id="SM00198">
    <property type="entry name" value="SCP"/>
    <property type="match status" value="1"/>
</dbReference>
<evidence type="ECO:0000256" key="2">
    <source>
        <dbReference type="SAM" id="SignalP"/>
    </source>
</evidence>
<dbReference type="Pfam" id="PF00188">
    <property type="entry name" value="CAP"/>
    <property type="match status" value="1"/>
</dbReference>
<dbReference type="InterPro" id="IPR034113">
    <property type="entry name" value="SCP_GAPR1-like"/>
</dbReference>
<dbReference type="PANTHER" id="PTHR10334">
    <property type="entry name" value="CYSTEINE-RICH SECRETORY PROTEIN-RELATED"/>
    <property type="match status" value="1"/>
</dbReference>
<keyword evidence="5" id="KW-1185">Reference proteome</keyword>
<proteinExistence type="predicted"/>
<feature type="signal peptide" evidence="2">
    <location>
        <begin position="1"/>
        <end position="24"/>
    </location>
</feature>
<dbReference type="Proteomes" id="UP000747399">
    <property type="component" value="Unassembled WGS sequence"/>
</dbReference>
<reference evidence="4" key="1">
    <citation type="journal article" date="2021" name="Proc. Natl. Acad. Sci. U.S.A.">
        <title>Three genomes in the algal genus Volvox reveal the fate of a haploid sex-determining region after a transition to homothallism.</title>
        <authorList>
            <person name="Yamamoto K."/>
            <person name="Hamaji T."/>
            <person name="Kawai-Toyooka H."/>
            <person name="Matsuzaki R."/>
            <person name="Takahashi F."/>
            <person name="Nishimura Y."/>
            <person name="Kawachi M."/>
            <person name="Noguchi H."/>
            <person name="Minakuchi Y."/>
            <person name="Umen J.G."/>
            <person name="Toyoda A."/>
            <person name="Nozaki H."/>
        </authorList>
    </citation>
    <scope>NUCLEOTIDE SEQUENCE</scope>
    <source>
        <strain evidence="4">NIES-3780</strain>
    </source>
</reference>
<name>A0A8J4F9U3_9CHLO</name>
<accession>A0A8J4F9U3</accession>
<feature type="compositionally biased region" description="Pro residues" evidence="1">
    <location>
        <begin position="85"/>
        <end position="120"/>
    </location>
</feature>
<dbReference type="PROSITE" id="PS01009">
    <property type="entry name" value="CRISP_1"/>
    <property type="match status" value="1"/>
</dbReference>
<dbReference type="GO" id="GO:0005576">
    <property type="term" value="C:extracellular region"/>
    <property type="evidence" value="ECO:0007669"/>
    <property type="project" value="InterPro"/>
</dbReference>
<feature type="domain" description="SCP" evidence="3">
    <location>
        <begin position="168"/>
        <end position="320"/>
    </location>
</feature>
<evidence type="ECO:0000259" key="3">
    <source>
        <dbReference type="SMART" id="SM00198"/>
    </source>
</evidence>
<dbReference type="CDD" id="cd05382">
    <property type="entry name" value="CAP_GAPR1-like"/>
    <property type="match status" value="1"/>
</dbReference>
<comment type="caution">
    <text evidence="4">The sequence shown here is derived from an EMBL/GenBank/DDBJ whole genome shotgun (WGS) entry which is preliminary data.</text>
</comment>
<protein>
    <recommendedName>
        <fullName evidence="3">SCP domain-containing protein</fullName>
    </recommendedName>
</protein>